<feature type="transmembrane region" description="Helical" evidence="1">
    <location>
        <begin position="104"/>
        <end position="129"/>
    </location>
</feature>
<dbReference type="Proteomes" id="UP001318321">
    <property type="component" value="Unassembled WGS sequence"/>
</dbReference>
<feature type="transmembrane region" description="Helical" evidence="1">
    <location>
        <begin position="65"/>
        <end position="83"/>
    </location>
</feature>
<dbReference type="InterPro" id="IPR009597">
    <property type="entry name" value="DUF1206"/>
</dbReference>
<comment type="caution">
    <text evidence="3">The sequence shown here is derived from an EMBL/GenBank/DDBJ whole genome shotgun (WGS) entry which is preliminary data.</text>
</comment>
<reference evidence="3 4" key="1">
    <citation type="submission" date="2020-03" db="EMBL/GenBank/DDBJ databases">
        <title>Identification of Halomonas strains.</title>
        <authorList>
            <person name="Xiao Z."/>
            <person name="Dong F."/>
            <person name="Wang Z."/>
            <person name="Zhao J.-Y."/>
        </authorList>
    </citation>
    <scope>NUCLEOTIDE SEQUENCE [LARGE SCALE GENOMIC DNA]</scope>
    <source>
        <strain evidence="3 4">DX6</strain>
    </source>
</reference>
<feature type="domain" description="DUF1206" evidence="2">
    <location>
        <begin position="197"/>
        <end position="266"/>
    </location>
</feature>
<evidence type="ECO:0000259" key="2">
    <source>
        <dbReference type="Pfam" id="PF06724"/>
    </source>
</evidence>
<gene>
    <name evidence="3" type="ORF">HBJ55_14580</name>
</gene>
<evidence type="ECO:0000313" key="4">
    <source>
        <dbReference type="Proteomes" id="UP001318321"/>
    </source>
</evidence>
<protein>
    <submittedName>
        <fullName evidence="3">DUF1206 domain-containing protein</fullName>
    </submittedName>
</protein>
<keyword evidence="1" id="KW-1133">Transmembrane helix</keyword>
<evidence type="ECO:0000256" key="1">
    <source>
        <dbReference type="SAM" id="Phobius"/>
    </source>
</evidence>
<dbReference type="RefSeq" id="WP_167116323.1">
    <property type="nucleotide sequence ID" value="NZ_JAAQTO010000040.1"/>
</dbReference>
<feature type="domain" description="DUF1206" evidence="2">
    <location>
        <begin position="104"/>
        <end position="174"/>
    </location>
</feature>
<feature type="transmembrane region" description="Helical" evidence="1">
    <location>
        <begin position="240"/>
        <end position="261"/>
    </location>
</feature>
<proteinExistence type="predicted"/>
<accession>A0ABX0PTB7</accession>
<keyword evidence="1" id="KW-0472">Membrane</keyword>
<sequence>MANSIPAPDHGGAFDIMARWGYAARGIVYLLVGGLAMLAAIGQGGETTDSRGALESLMGAAWGDVLLVAISLGLLGYALWRCIQAIKDTDHHGTDAKGMAIRSGLLVSAATHTLLAFFAASLIFTLGGNSGDSGGGSEGLASWLMQQPYGRWLVGAVGLAIIGAGVAHGIKGWKAKFDRHFDMSARTQRWAYPICRFGLVIRGLVFLLIGAFFIIAAYQVDPDQAGGLAEVFSTLRSQAFGRWLLAFVALGLFAFGLYSLLEAIYRRVNP</sequence>
<keyword evidence="1" id="KW-0812">Transmembrane</keyword>
<feature type="transmembrane region" description="Helical" evidence="1">
    <location>
        <begin position="190"/>
        <end position="220"/>
    </location>
</feature>
<feature type="transmembrane region" description="Helical" evidence="1">
    <location>
        <begin position="27"/>
        <end position="45"/>
    </location>
</feature>
<dbReference type="EMBL" id="JAAQTO010000040">
    <property type="protein sequence ID" value="NIC06651.1"/>
    <property type="molecule type" value="Genomic_DNA"/>
</dbReference>
<name>A0ABX0PTB7_9GAMM</name>
<keyword evidence="4" id="KW-1185">Reference proteome</keyword>
<feature type="transmembrane region" description="Helical" evidence="1">
    <location>
        <begin position="149"/>
        <end position="170"/>
    </location>
</feature>
<feature type="domain" description="DUF1206" evidence="2">
    <location>
        <begin position="21"/>
        <end position="87"/>
    </location>
</feature>
<evidence type="ECO:0000313" key="3">
    <source>
        <dbReference type="EMBL" id="NIC06651.1"/>
    </source>
</evidence>
<organism evidence="3 4">
    <name type="scientific">Billgrantia bachuensis</name>
    <dbReference type="NCBI Taxonomy" id="2717286"/>
    <lineage>
        <taxon>Bacteria</taxon>
        <taxon>Pseudomonadati</taxon>
        <taxon>Pseudomonadota</taxon>
        <taxon>Gammaproteobacteria</taxon>
        <taxon>Oceanospirillales</taxon>
        <taxon>Halomonadaceae</taxon>
        <taxon>Billgrantia</taxon>
    </lineage>
</organism>
<dbReference type="Pfam" id="PF06724">
    <property type="entry name" value="DUF1206"/>
    <property type="match status" value="3"/>
</dbReference>